<evidence type="ECO:0000313" key="10">
    <source>
        <dbReference type="EMBL" id="KWK84670.1"/>
    </source>
</evidence>
<evidence type="ECO:0000313" key="1">
    <source>
        <dbReference type="EMBL" id="AOJ73701.1"/>
    </source>
</evidence>
<evidence type="ECO:0000313" key="11">
    <source>
        <dbReference type="EMBL" id="KWZ61233.1"/>
    </source>
</evidence>
<dbReference type="Proteomes" id="UP000056453">
    <property type="component" value="Unassembled WGS sequence"/>
</dbReference>
<dbReference type="InterPro" id="IPR014993">
    <property type="entry name" value="DUF1841"/>
</dbReference>
<dbReference type="Proteomes" id="UP000060630">
    <property type="component" value="Unassembled WGS sequence"/>
</dbReference>
<dbReference type="Proteomes" id="UP000070119">
    <property type="component" value="Chromosome 1"/>
</dbReference>
<dbReference type="EMBL" id="MEAU01000012">
    <property type="protein sequence ID" value="OJA48489.1"/>
    <property type="molecule type" value="Genomic_DNA"/>
</dbReference>
<dbReference type="Proteomes" id="UP000057910">
    <property type="component" value="Unassembled WGS sequence"/>
</dbReference>
<evidence type="ECO:0000313" key="8">
    <source>
        <dbReference type="EMBL" id="KWA73817.1"/>
    </source>
</evidence>
<gene>
    <name evidence="12" type="ORF">BGV66_09905</name>
    <name evidence="13" type="ORF">BW685_08215</name>
    <name evidence="3" type="ORF">WI38_13980</name>
    <name evidence="1" type="ORF">WJ35_00405</name>
    <name evidence="4" type="ORF">WJ53_05090</name>
    <name evidence="5" type="ORF">WJ68_34745</name>
    <name evidence="6" type="ORF">WJ96_18395</name>
    <name evidence="7" type="ORF">WK53_01745</name>
    <name evidence="11" type="ORF">WK57_12110</name>
    <name evidence="2" type="ORF">WK67_16040</name>
    <name evidence="8" type="ORF">WL29_03565</name>
    <name evidence="9" type="ORF">WL73_07925</name>
    <name evidence="10" type="ORF">WM16_02730</name>
</gene>
<evidence type="ECO:0000313" key="12">
    <source>
        <dbReference type="EMBL" id="OJA48489.1"/>
    </source>
</evidence>
<accession>A0A102HK81</accession>
<evidence type="ECO:0000313" key="25">
    <source>
        <dbReference type="Proteomes" id="UP000187194"/>
    </source>
</evidence>
<dbReference type="Proteomes" id="UP000065504">
    <property type="component" value="Unassembled WGS sequence"/>
</dbReference>
<evidence type="ECO:0000313" key="3">
    <source>
        <dbReference type="EMBL" id="KUZ90612.1"/>
    </source>
</evidence>
<evidence type="ECO:0000313" key="22">
    <source>
        <dbReference type="Proteomes" id="UP000070119"/>
    </source>
</evidence>
<evidence type="ECO:0000313" key="15">
    <source>
        <dbReference type="Proteomes" id="UP000056732"/>
    </source>
</evidence>
<organism evidence="3 21">
    <name type="scientific">Burkholderia ubonensis</name>
    <dbReference type="NCBI Taxonomy" id="101571"/>
    <lineage>
        <taxon>Bacteria</taxon>
        <taxon>Pseudomonadati</taxon>
        <taxon>Pseudomonadota</taxon>
        <taxon>Betaproteobacteria</taxon>
        <taxon>Burkholderiales</taxon>
        <taxon>Burkholderiaceae</taxon>
        <taxon>Burkholderia</taxon>
        <taxon>Burkholderia cepacia complex</taxon>
    </lineage>
</organism>
<reference evidence="14 15" key="1">
    <citation type="submission" date="2015-11" db="EMBL/GenBank/DDBJ databases">
        <title>Expanding the genomic diversity of Burkholderia species for the development of highly accurate diagnostics.</title>
        <authorList>
            <person name="Sahl J."/>
            <person name="Keim P."/>
            <person name="Wagner D."/>
        </authorList>
    </citation>
    <scope>NUCLEOTIDE SEQUENCE [LARGE SCALE GENOMIC DNA]</scope>
    <source>
        <strain evidence="7 15">MSMB1137WGS</strain>
        <strain evidence="5 16">MSMB1585WGS</strain>
        <strain evidence="6 14">MSMB1808WGS</strain>
        <strain evidence="4 18">MSMB2058</strain>
        <strain evidence="8 17">MSMB2087WGS</strain>
        <strain evidence="9 19">MSMB2167WGS</strain>
        <strain evidence="10 20">MSMB782WGS</strain>
        <strain evidence="3 21">RF32-BP4</strain>
    </source>
</reference>
<dbReference type="Proteomes" id="UP000243680">
    <property type="component" value="Chromosome 1"/>
</dbReference>
<dbReference type="Proteomes" id="UP000061665">
    <property type="component" value="Unassembled WGS sequence"/>
</dbReference>
<dbReference type="AlphaFoldDB" id="A0A102HK81"/>
<dbReference type="RefSeq" id="WP_010091100.1">
    <property type="nucleotide sequence ID" value="NZ_CABVPQ010000015.1"/>
</dbReference>
<evidence type="ECO:0000313" key="21">
    <source>
        <dbReference type="Proteomes" id="UP000065521"/>
    </source>
</evidence>
<dbReference type="EMBL" id="LOTN01000027">
    <property type="protein sequence ID" value="KUZ90612.1"/>
    <property type="molecule type" value="Genomic_DNA"/>
</dbReference>
<evidence type="ECO:0000313" key="9">
    <source>
        <dbReference type="EMBL" id="KWE08366.1"/>
    </source>
</evidence>
<evidence type="ECO:0000313" key="24">
    <source>
        <dbReference type="Proteomes" id="UP000183667"/>
    </source>
</evidence>
<sequence length="144" mass="16414">MFNPSRDEVRRFFIDTWRKQRAGEILTPLEAIAADWIVEHPEYHDDLADADGAAERNYTPEEGRTNPFLHLSMHLAISEQLSIDQPPGIRAAHDKLAAKLDSTHEAQHAIMECLGETIWEAQRTGTPPDSDAYLQRILRRASRD</sequence>
<dbReference type="EMBL" id="LPHD01000187">
    <property type="protein sequence ID" value="KWA73817.1"/>
    <property type="molecule type" value="Genomic_DNA"/>
</dbReference>
<dbReference type="EMBL" id="LOZE01000064">
    <property type="protein sequence ID" value="KVM31566.1"/>
    <property type="molecule type" value="Genomic_DNA"/>
</dbReference>
<evidence type="ECO:0000313" key="7">
    <source>
        <dbReference type="EMBL" id="KVT43693.1"/>
    </source>
</evidence>
<keyword evidence="14" id="KW-1185">Reference proteome</keyword>
<dbReference type="EMBL" id="LPAD01000015">
    <property type="protein sequence ID" value="KVN91455.1"/>
    <property type="molecule type" value="Genomic_DNA"/>
</dbReference>
<proteinExistence type="predicted"/>
<dbReference type="Proteomes" id="UP000095100">
    <property type="component" value="Chromosome 1"/>
</dbReference>
<reference evidence="13 25" key="6">
    <citation type="submission" date="2017-01" db="EMBL/GenBank/DDBJ databases">
        <title>Phylogeographic, genomic and meropenem susceptibility analysis of Burkholderia ubonensis.</title>
        <authorList>
            <person name="Price E.P."/>
            <person name="Sarovich D.S."/>
            <person name="Webb J.R."/>
            <person name="Hall C.M."/>
            <person name="Sahl J.W."/>
            <person name="Kaestli M."/>
            <person name="Mayo M."/>
            <person name="Harrington G."/>
            <person name="Baker A.L."/>
            <person name="Sidak-Loftis L.C."/>
            <person name="Lummis M."/>
            <person name="Schupp J.M."/>
            <person name="Gillece J.D."/>
            <person name="Tuanyok A."/>
            <person name="Warner J."/>
            <person name="Busch J.D."/>
            <person name="Keim P."/>
            <person name="Currie B.J."/>
            <person name="Wagner D.M."/>
        </authorList>
    </citation>
    <scope>NUCLEOTIDE SEQUENCE [LARGE SCALE GENOMIC DNA]</scope>
    <source>
        <strain evidence="13 25">A21</strain>
    </source>
</reference>
<name>A0A102HK81_9BURK</name>
<dbReference type="EMBL" id="CP013420">
    <property type="protein sequence ID" value="AOJ73701.1"/>
    <property type="molecule type" value="Genomic_DNA"/>
</dbReference>
<dbReference type="EMBL" id="CP013446">
    <property type="protein sequence ID" value="AOK24112.1"/>
    <property type="molecule type" value="Genomic_DNA"/>
</dbReference>
<dbReference type="EMBL" id="LPBJ01000092">
    <property type="protein sequence ID" value="KVP90603.1"/>
    <property type="molecule type" value="Genomic_DNA"/>
</dbReference>
<evidence type="ECO:0000313" key="13">
    <source>
        <dbReference type="EMBL" id="OMG73993.1"/>
    </source>
</evidence>
<dbReference type="Proteomes" id="UP000065521">
    <property type="component" value="Unassembled WGS sequence"/>
</dbReference>
<reference evidence="11 22" key="2">
    <citation type="submission" date="2015-11" db="EMBL/GenBank/DDBJ databases">
        <authorList>
            <person name="Sahl J."/>
            <person name="Wagner D."/>
            <person name="Keim P."/>
        </authorList>
    </citation>
    <scope>NUCLEOTIDE SEQUENCE [LARGE SCALE GENOMIC DNA]</scope>
    <source>
        <strain evidence="11 22">MSMB1157</strain>
    </source>
</reference>
<evidence type="ECO:0000313" key="5">
    <source>
        <dbReference type="EMBL" id="KVN91455.1"/>
    </source>
</evidence>
<evidence type="ECO:0000313" key="6">
    <source>
        <dbReference type="EMBL" id="KVP90603.1"/>
    </source>
</evidence>
<reference evidence="23 26" key="3">
    <citation type="submission" date="2015-12" db="EMBL/GenBank/DDBJ databases">
        <title>Diversity of Burkholderia near neighbor genomes.</title>
        <authorList>
            <person name="Sahl J."/>
            <person name="Wagner D."/>
            <person name="Keim P."/>
        </authorList>
    </citation>
    <scope>NUCLEOTIDE SEQUENCE [LARGE SCALE GENOMIC DNA]</scope>
    <source>
        <strain evidence="1 26">MSMB0783</strain>
        <strain evidence="2 23">MSMB1189WGS</strain>
    </source>
</reference>
<dbReference type="STRING" id="101571.WJ32_13755"/>
<evidence type="ECO:0000313" key="18">
    <source>
        <dbReference type="Proteomes" id="UP000061665"/>
    </source>
</evidence>
<reference evidence="12" key="5">
    <citation type="submission" date="2016-08" db="EMBL/GenBank/DDBJ databases">
        <authorList>
            <person name="Price E.P."/>
            <person name="Currie B.J."/>
            <person name="Wagner D.M."/>
        </authorList>
    </citation>
    <scope>NUCLEOTIDE SEQUENCE</scope>
    <source>
        <strain evidence="12">MSMB0103</strain>
    </source>
</reference>
<evidence type="ECO:0000313" key="23">
    <source>
        <dbReference type="Proteomes" id="UP000095100"/>
    </source>
</evidence>
<evidence type="ECO:0000313" key="19">
    <source>
        <dbReference type="Proteomes" id="UP000062998"/>
    </source>
</evidence>
<evidence type="ECO:0000313" key="14">
    <source>
        <dbReference type="Proteomes" id="UP000056453"/>
    </source>
</evidence>
<protein>
    <recommendedName>
        <fullName evidence="27">DUF1841 family protein</fullName>
    </recommendedName>
</protein>
<reference evidence="24" key="4">
    <citation type="submission" date="2016-08" db="EMBL/GenBank/DDBJ databases">
        <title>Population biology and virulence potential of Burkholderia ubonensis.</title>
        <authorList>
            <person name="Price E.P."/>
            <person name="Currie B.J."/>
            <person name="Wagner D.M."/>
        </authorList>
    </citation>
    <scope>NUCLEOTIDE SEQUENCE [LARGE SCALE GENOMIC DNA]</scope>
    <source>
        <strain evidence="24">MSMB0103</strain>
    </source>
</reference>
<dbReference type="EMBL" id="LPLU01000012">
    <property type="protein sequence ID" value="KWK84670.1"/>
    <property type="molecule type" value="Genomic_DNA"/>
</dbReference>
<evidence type="ECO:0008006" key="27">
    <source>
        <dbReference type="Google" id="ProtNLM"/>
    </source>
</evidence>
<dbReference type="Proteomes" id="UP000056732">
    <property type="component" value="Unassembled WGS sequence"/>
</dbReference>
<dbReference type="Proteomes" id="UP000187194">
    <property type="component" value="Unassembled WGS sequence"/>
</dbReference>
<evidence type="ECO:0000313" key="26">
    <source>
        <dbReference type="Proteomes" id="UP000243680"/>
    </source>
</evidence>
<evidence type="ECO:0000313" key="16">
    <source>
        <dbReference type="Proteomes" id="UP000057910"/>
    </source>
</evidence>
<evidence type="ECO:0000313" key="17">
    <source>
        <dbReference type="Proteomes" id="UP000060630"/>
    </source>
</evidence>
<dbReference type="Pfam" id="PF08897">
    <property type="entry name" value="DUF1841"/>
    <property type="match status" value="1"/>
</dbReference>
<evidence type="ECO:0000313" key="20">
    <source>
        <dbReference type="Proteomes" id="UP000065504"/>
    </source>
</evidence>
<dbReference type="OrthoDB" id="9789432at2"/>
<dbReference type="Proteomes" id="UP000183667">
    <property type="component" value="Unassembled WGS sequence"/>
</dbReference>
<evidence type="ECO:0000313" key="4">
    <source>
        <dbReference type="EMBL" id="KVM31566.1"/>
    </source>
</evidence>
<dbReference type="EMBL" id="LPDO01000135">
    <property type="protein sequence ID" value="KVT43693.1"/>
    <property type="molecule type" value="Genomic_DNA"/>
</dbReference>
<dbReference type="EMBL" id="LNJU01000001">
    <property type="protein sequence ID" value="KWZ61233.1"/>
    <property type="molecule type" value="Genomic_DNA"/>
</dbReference>
<dbReference type="EMBL" id="MTJZ01000008">
    <property type="protein sequence ID" value="OMG73993.1"/>
    <property type="molecule type" value="Genomic_DNA"/>
</dbReference>
<dbReference type="EMBL" id="LPIX01000030">
    <property type="protein sequence ID" value="KWE08366.1"/>
    <property type="molecule type" value="Genomic_DNA"/>
</dbReference>
<evidence type="ECO:0000313" key="2">
    <source>
        <dbReference type="EMBL" id="AOK24112.1"/>
    </source>
</evidence>
<dbReference type="Proteomes" id="UP000062998">
    <property type="component" value="Unassembled WGS sequence"/>
</dbReference>